<dbReference type="Gene3D" id="1.10.1220.10">
    <property type="entry name" value="Met repressor-like"/>
    <property type="match status" value="1"/>
</dbReference>
<dbReference type="Pfam" id="PF22513">
    <property type="entry name" value="FitA-like_RHH"/>
    <property type="match status" value="1"/>
</dbReference>
<organism evidence="2 3">
    <name type="scientific">Granulicella mallensis</name>
    <dbReference type="NCBI Taxonomy" id="940614"/>
    <lineage>
        <taxon>Bacteria</taxon>
        <taxon>Pseudomonadati</taxon>
        <taxon>Acidobacteriota</taxon>
        <taxon>Terriglobia</taxon>
        <taxon>Terriglobales</taxon>
        <taxon>Acidobacteriaceae</taxon>
        <taxon>Granulicella</taxon>
    </lineage>
</organism>
<evidence type="ECO:0000313" key="2">
    <source>
        <dbReference type="EMBL" id="MBB5064047.1"/>
    </source>
</evidence>
<sequence length="79" mass="8572">MAAITVRNLSEATYCALKQRAALHGISTEAEIRAILAEAVRPKTKVMIGTELAAFGQNFDRLRLDLARDQTPTEPAAFG</sequence>
<feature type="domain" description="Antitoxin FitA-like ribbon-helix-helix" evidence="1">
    <location>
        <begin position="2"/>
        <end position="40"/>
    </location>
</feature>
<dbReference type="Proteomes" id="UP000584867">
    <property type="component" value="Unassembled WGS sequence"/>
</dbReference>
<dbReference type="GO" id="GO:0006355">
    <property type="term" value="P:regulation of DNA-templated transcription"/>
    <property type="evidence" value="ECO:0007669"/>
    <property type="project" value="InterPro"/>
</dbReference>
<dbReference type="AlphaFoldDB" id="A0A7W7ZQU1"/>
<dbReference type="SUPFAM" id="SSF47598">
    <property type="entry name" value="Ribbon-helix-helix"/>
    <property type="match status" value="1"/>
</dbReference>
<name>A0A7W7ZQU1_9BACT</name>
<evidence type="ECO:0000313" key="3">
    <source>
        <dbReference type="Proteomes" id="UP000584867"/>
    </source>
</evidence>
<gene>
    <name evidence="2" type="ORF">HDF15_002395</name>
</gene>
<reference evidence="2 3" key="1">
    <citation type="submission" date="2020-08" db="EMBL/GenBank/DDBJ databases">
        <title>Genomic Encyclopedia of Type Strains, Phase IV (KMG-V): Genome sequencing to study the core and pangenomes of soil and plant-associated prokaryotes.</title>
        <authorList>
            <person name="Whitman W."/>
        </authorList>
    </citation>
    <scope>NUCLEOTIDE SEQUENCE [LARGE SCALE GENOMIC DNA]</scope>
    <source>
        <strain evidence="2 3">X5P3</strain>
    </source>
</reference>
<dbReference type="InterPro" id="IPR053853">
    <property type="entry name" value="FitA-like_RHH"/>
</dbReference>
<accession>A0A7W7ZQU1</accession>
<comment type="caution">
    <text evidence="2">The sequence shown here is derived from an EMBL/GenBank/DDBJ whole genome shotgun (WGS) entry which is preliminary data.</text>
</comment>
<dbReference type="InterPro" id="IPR013321">
    <property type="entry name" value="Arc_rbn_hlx_hlx"/>
</dbReference>
<dbReference type="EMBL" id="JACHIO010000008">
    <property type="protein sequence ID" value="MBB5064047.1"/>
    <property type="molecule type" value="Genomic_DNA"/>
</dbReference>
<dbReference type="InterPro" id="IPR010985">
    <property type="entry name" value="Ribbon_hlx_hlx"/>
</dbReference>
<proteinExistence type="predicted"/>
<evidence type="ECO:0000259" key="1">
    <source>
        <dbReference type="Pfam" id="PF22513"/>
    </source>
</evidence>
<protein>
    <submittedName>
        <fullName evidence="2">Plasmid stability protein</fullName>
    </submittedName>
</protein>
<dbReference type="RefSeq" id="WP_184255631.1">
    <property type="nucleotide sequence ID" value="NZ_JACHIO010000008.1"/>
</dbReference>